<name>A0AAD1ZJA2_9LAMI</name>
<sequence>MGIIIFSPTGKPFSFFHPTMEAVVNRYYHREPSNSSSEIFETYVRNKVKALNETLDEISEKVEYENKRAERIKEIEEKRTVKGWWEAPVKELNKEQVQQLKSILENFINQAKNRMEELRINEAASSSSMHPQGVHPDFFANADFPKTVHPGFFPNANADPNASAGAPMHPQGNFPNTVHPDFFSNASAGASLHPQENFPNTVHPDFFPNASAGASLHPQGNLSNTVHPVFYTNANAYPNASAAVSMHPQENFPNTVHSGFLPNADPNAIADPNLDFPSTVYPGFSPSANADPNASAGASSSGAGHVGASYYNPHFRGRK</sequence>
<feature type="coiled-coil region" evidence="1">
    <location>
        <begin position="94"/>
        <end position="121"/>
    </location>
</feature>
<dbReference type="Proteomes" id="UP000834106">
    <property type="component" value="Chromosome 11"/>
</dbReference>
<dbReference type="EMBL" id="OU503046">
    <property type="protein sequence ID" value="CAI9770525.1"/>
    <property type="molecule type" value="Genomic_DNA"/>
</dbReference>
<keyword evidence="1" id="KW-0175">Coiled coil</keyword>
<evidence type="ECO:0008006" key="5">
    <source>
        <dbReference type="Google" id="ProtNLM"/>
    </source>
</evidence>
<feature type="region of interest" description="Disordered" evidence="2">
    <location>
        <begin position="289"/>
        <end position="311"/>
    </location>
</feature>
<evidence type="ECO:0000313" key="4">
    <source>
        <dbReference type="Proteomes" id="UP000834106"/>
    </source>
</evidence>
<feature type="region of interest" description="Disordered" evidence="2">
    <location>
        <begin position="158"/>
        <end position="200"/>
    </location>
</feature>
<dbReference type="AlphaFoldDB" id="A0AAD1ZJA2"/>
<dbReference type="Gene3D" id="3.40.1810.10">
    <property type="entry name" value="Transcription factor, MADS-box"/>
    <property type="match status" value="1"/>
</dbReference>
<proteinExistence type="predicted"/>
<evidence type="ECO:0000313" key="3">
    <source>
        <dbReference type="EMBL" id="CAI9770525.1"/>
    </source>
</evidence>
<dbReference type="GO" id="GO:0046983">
    <property type="term" value="F:protein dimerization activity"/>
    <property type="evidence" value="ECO:0007669"/>
    <property type="project" value="InterPro"/>
</dbReference>
<dbReference type="InterPro" id="IPR036879">
    <property type="entry name" value="TF_MADSbox_sf"/>
</dbReference>
<reference evidence="3" key="1">
    <citation type="submission" date="2023-05" db="EMBL/GenBank/DDBJ databases">
        <authorList>
            <person name="Huff M."/>
        </authorList>
    </citation>
    <scope>NUCLEOTIDE SEQUENCE</scope>
</reference>
<evidence type="ECO:0000256" key="2">
    <source>
        <dbReference type="SAM" id="MobiDB-lite"/>
    </source>
</evidence>
<gene>
    <name evidence="3" type="ORF">FPE_LOCUS17955</name>
</gene>
<dbReference type="GO" id="GO:0003677">
    <property type="term" value="F:DNA binding"/>
    <property type="evidence" value="ECO:0007669"/>
    <property type="project" value="InterPro"/>
</dbReference>
<feature type="compositionally biased region" description="Low complexity" evidence="2">
    <location>
        <begin position="289"/>
        <end position="309"/>
    </location>
</feature>
<keyword evidence="4" id="KW-1185">Reference proteome</keyword>
<evidence type="ECO:0000256" key="1">
    <source>
        <dbReference type="SAM" id="Coils"/>
    </source>
</evidence>
<organism evidence="3 4">
    <name type="scientific">Fraxinus pennsylvanica</name>
    <dbReference type="NCBI Taxonomy" id="56036"/>
    <lineage>
        <taxon>Eukaryota</taxon>
        <taxon>Viridiplantae</taxon>
        <taxon>Streptophyta</taxon>
        <taxon>Embryophyta</taxon>
        <taxon>Tracheophyta</taxon>
        <taxon>Spermatophyta</taxon>
        <taxon>Magnoliopsida</taxon>
        <taxon>eudicotyledons</taxon>
        <taxon>Gunneridae</taxon>
        <taxon>Pentapetalae</taxon>
        <taxon>asterids</taxon>
        <taxon>lamiids</taxon>
        <taxon>Lamiales</taxon>
        <taxon>Oleaceae</taxon>
        <taxon>Oleeae</taxon>
        <taxon>Fraxinus</taxon>
    </lineage>
</organism>
<accession>A0AAD1ZJA2</accession>
<protein>
    <recommendedName>
        <fullName evidence="5">Mads box protein</fullName>
    </recommendedName>
</protein>